<evidence type="ECO:0008006" key="3">
    <source>
        <dbReference type="Google" id="ProtNLM"/>
    </source>
</evidence>
<comment type="caution">
    <text evidence="2">The sequence shown here is derived from an EMBL/GenBank/DDBJ whole genome shotgun (WGS) entry which is preliminary data.</text>
</comment>
<organism evidence="2">
    <name type="scientific">marine sediment metagenome</name>
    <dbReference type="NCBI Taxonomy" id="412755"/>
    <lineage>
        <taxon>unclassified sequences</taxon>
        <taxon>metagenomes</taxon>
        <taxon>ecological metagenomes</taxon>
    </lineage>
</organism>
<feature type="transmembrane region" description="Helical" evidence="1">
    <location>
        <begin position="47"/>
        <end position="66"/>
    </location>
</feature>
<name>X0W9N0_9ZZZZ</name>
<keyword evidence="1" id="KW-0472">Membrane</keyword>
<keyword evidence="1" id="KW-0812">Transmembrane</keyword>
<protein>
    <recommendedName>
        <fullName evidence="3">Polysaccharide biosynthesis protein C-terminal domain-containing protein</fullName>
    </recommendedName>
</protein>
<feature type="transmembrane region" description="Helical" evidence="1">
    <location>
        <begin position="144"/>
        <end position="164"/>
    </location>
</feature>
<evidence type="ECO:0000313" key="2">
    <source>
        <dbReference type="EMBL" id="GAG27345.1"/>
    </source>
</evidence>
<accession>X0W9N0</accession>
<feature type="transmembrane region" description="Helical" evidence="1">
    <location>
        <begin position="12"/>
        <end position="35"/>
    </location>
</feature>
<feature type="transmembrane region" description="Helical" evidence="1">
    <location>
        <begin position="72"/>
        <end position="93"/>
    </location>
</feature>
<proteinExistence type="predicted"/>
<dbReference type="EMBL" id="BARS01034960">
    <property type="protein sequence ID" value="GAG27345.1"/>
    <property type="molecule type" value="Genomic_DNA"/>
</dbReference>
<feature type="transmembrane region" description="Helical" evidence="1">
    <location>
        <begin position="105"/>
        <end position="124"/>
    </location>
</feature>
<dbReference type="AlphaFoldDB" id="X0W9N0"/>
<sequence>LVWTGQDYPLAAWTVRMIAPVAFLSIMTGMGTAALRGKGRIGLELGYAVLGATILVVLYGPGYLLWGYKGMIGAEVVAGAISASWFLVAFARAESLRYMRHIRETLLRPLIIFGPVVALTVLLKPVFELQPSAANPRWSCLADVAMWGVLFGLAISVCGWFGLLSRSERALLGRFLPGGQHSAVKRALGYAGE</sequence>
<gene>
    <name evidence="2" type="ORF">S01H1_53935</name>
</gene>
<reference evidence="2" key="1">
    <citation type="journal article" date="2014" name="Front. Microbiol.">
        <title>High frequency of phylogenetically diverse reductive dehalogenase-homologous genes in deep subseafloor sedimentary metagenomes.</title>
        <authorList>
            <person name="Kawai M."/>
            <person name="Futagami T."/>
            <person name="Toyoda A."/>
            <person name="Takaki Y."/>
            <person name="Nishi S."/>
            <person name="Hori S."/>
            <person name="Arai W."/>
            <person name="Tsubouchi T."/>
            <person name="Morono Y."/>
            <person name="Uchiyama I."/>
            <person name="Ito T."/>
            <person name="Fujiyama A."/>
            <person name="Inagaki F."/>
            <person name="Takami H."/>
        </authorList>
    </citation>
    <scope>NUCLEOTIDE SEQUENCE</scope>
    <source>
        <strain evidence="2">Expedition CK06-06</strain>
    </source>
</reference>
<evidence type="ECO:0000256" key="1">
    <source>
        <dbReference type="SAM" id="Phobius"/>
    </source>
</evidence>
<keyword evidence="1" id="KW-1133">Transmembrane helix</keyword>
<feature type="non-terminal residue" evidence="2">
    <location>
        <position position="1"/>
    </location>
</feature>